<evidence type="ECO:0000256" key="7">
    <source>
        <dbReference type="PROSITE-ProRule" id="PRU00042"/>
    </source>
</evidence>
<keyword evidence="6" id="KW-0539">Nucleus</keyword>
<dbReference type="Proteomes" id="UP000095281">
    <property type="component" value="Unplaced"/>
</dbReference>
<dbReference type="SUPFAM" id="SSF57667">
    <property type="entry name" value="beta-beta-alpha zinc fingers"/>
    <property type="match status" value="2"/>
</dbReference>
<keyword evidence="3" id="KW-0677">Repeat</keyword>
<dbReference type="GO" id="GO:0000981">
    <property type="term" value="F:DNA-binding transcription factor activity, RNA polymerase II-specific"/>
    <property type="evidence" value="ECO:0007669"/>
    <property type="project" value="TreeGrafter"/>
</dbReference>
<evidence type="ECO:0000256" key="1">
    <source>
        <dbReference type="ARBA" id="ARBA00004123"/>
    </source>
</evidence>
<proteinExistence type="predicted"/>
<dbReference type="Gene3D" id="3.30.160.60">
    <property type="entry name" value="Classic Zinc Finger"/>
    <property type="match status" value="3"/>
</dbReference>
<name>A0A1I8BBU6_MELHA</name>
<reference evidence="11" key="1">
    <citation type="submission" date="2016-11" db="UniProtKB">
        <authorList>
            <consortium name="WormBaseParasite"/>
        </authorList>
    </citation>
    <scope>IDENTIFICATION</scope>
</reference>
<dbReference type="AlphaFoldDB" id="A0A1I8BBU6"/>
<dbReference type="PROSITE" id="PS00028">
    <property type="entry name" value="ZINC_FINGER_C2H2_1"/>
    <property type="match status" value="3"/>
</dbReference>
<organism evidence="10 11">
    <name type="scientific">Meloidogyne hapla</name>
    <name type="common">Root-knot nematode worm</name>
    <dbReference type="NCBI Taxonomy" id="6305"/>
    <lineage>
        <taxon>Eukaryota</taxon>
        <taxon>Metazoa</taxon>
        <taxon>Ecdysozoa</taxon>
        <taxon>Nematoda</taxon>
        <taxon>Chromadorea</taxon>
        <taxon>Rhabditida</taxon>
        <taxon>Tylenchina</taxon>
        <taxon>Tylenchomorpha</taxon>
        <taxon>Tylenchoidea</taxon>
        <taxon>Meloidogynidae</taxon>
        <taxon>Meloidogyninae</taxon>
        <taxon>Meloidogyne</taxon>
    </lineage>
</organism>
<dbReference type="SMART" id="SM00355">
    <property type="entry name" value="ZnF_C2H2"/>
    <property type="match status" value="3"/>
</dbReference>
<evidence type="ECO:0000256" key="3">
    <source>
        <dbReference type="ARBA" id="ARBA00022737"/>
    </source>
</evidence>
<dbReference type="InterPro" id="IPR036236">
    <property type="entry name" value="Znf_C2H2_sf"/>
</dbReference>
<feature type="compositionally biased region" description="Low complexity" evidence="8">
    <location>
        <begin position="158"/>
        <end position="169"/>
    </location>
</feature>
<feature type="compositionally biased region" description="Low complexity" evidence="8">
    <location>
        <begin position="131"/>
        <end position="143"/>
    </location>
</feature>
<evidence type="ECO:0000259" key="9">
    <source>
        <dbReference type="PROSITE" id="PS50157"/>
    </source>
</evidence>
<evidence type="ECO:0000256" key="5">
    <source>
        <dbReference type="ARBA" id="ARBA00022833"/>
    </source>
</evidence>
<dbReference type="FunFam" id="3.30.160.60:FF:001729">
    <property type="entry name" value="Zinc finger protein 337"/>
    <property type="match status" value="1"/>
</dbReference>
<accession>A0A1I8BBU6</accession>
<evidence type="ECO:0000256" key="2">
    <source>
        <dbReference type="ARBA" id="ARBA00022723"/>
    </source>
</evidence>
<evidence type="ECO:0000256" key="6">
    <source>
        <dbReference type="ARBA" id="ARBA00023242"/>
    </source>
</evidence>
<evidence type="ECO:0000256" key="4">
    <source>
        <dbReference type="ARBA" id="ARBA00022771"/>
    </source>
</evidence>
<evidence type="ECO:0000313" key="10">
    <source>
        <dbReference type="Proteomes" id="UP000095281"/>
    </source>
</evidence>
<dbReference type="GO" id="GO:0005634">
    <property type="term" value="C:nucleus"/>
    <property type="evidence" value="ECO:0007669"/>
    <property type="project" value="UniProtKB-SubCell"/>
</dbReference>
<dbReference type="GO" id="GO:0000977">
    <property type="term" value="F:RNA polymerase II transcription regulatory region sequence-specific DNA binding"/>
    <property type="evidence" value="ECO:0007669"/>
    <property type="project" value="TreeGrafter"/>
</dbReference>
<dbReference type="FunFam" id="3.30.160.60:FF:001666">
    <property type="entry name" value="MDS1 and EVI1 complex locus"/>
    <property type="match status" value="1"/>
</dbReference>
<feature type="domain" description="C2H2-type" evidence="9">
    <location>
        <begin position="177"/>
        <end position="204"/>
    </location>
</feature>
<feature type="region of interest" description="Disordered" evidence="8">
    <location>
        <begin position="107"/>
        <end position="177"/>
    </location>
</feature>
<dbReference type="PROSITE" id="PS50157">
    <property type="entry name" value="ZINC_FINGER_C2H2_2"/>
    <property type="match status" value="3"/>
</dbReference>
<keyword evidence="10" id="KW-1185">Reference proteome</keyword>
<dbReference type="WBParaSite" id="MhA1_Contig1798.frz3.fgene1">
    <property type="protein sequence ID" value="MhA1_Contig1798.frz3.fgene1"/>
    <property type="gene ID" value="MhA1_Contig1798.frz3.fgene1"/>
</dbReference>
<comment type="subcellular location">
    <subcellularLocation>
        <location evidence="1">Nucleus</location>
    </subcellularLocation>
</comment>
<feature type="domain" description="C2H2-type" evidence="9">
    <location>
        <begin position="233"/>
        <end position="260"/>
    </location>
</feature>
<keyword evidence="5" id="KW-0862">Zinc</keyword>
<sequence>MNQNNITTNNSTYYSNNILNFNNVIEEERFLNFNNSLNNYEFNNKNKFKEPIKQEEELNNLLLEQQQNNGFNQQSNNLIDVNASSSSVGNPSGDFFSPLHQLLMPSSHQQHLHNPGEPSGSSSSYFADTTASSAPADPRPSASIAERRQHYKANNHHSSSSSTSSTSRPSTDRKRPYPCSLCSSRFGSKMELEEHQNSHTGQKPFQCDVCQSRFNRRSTLWNHKRIHSDAKPFICTVCHMQFKWKNSLKCHKEMHLRKNELQASSFPELDATHMLTYATAAKKKMGELTGKDPSTITLLPTTSNNSSRFLTCAGTPRKRAPPRTQKNFKIQKTFEENISTPPTTSSFSLPFLPSSSSQTSSNFSQQFLGKEIKNDENKLNNSEQILENNLLLESSLLRPQPLTTTINNELIISNQIITENNKQINNSTTTNNTGLTNIEKNKYLSQYLGSLILAIISNKHLVKDIFRFGIGLNNHQNNNSEQLLLLQQQQNQQQQQQFISPQHLQLISPTTNNNYSNNNQQQQLIVQQNFPLDLLACCNNNGGNTSSILDFNLNNNNNFEQNNNFLGFDLNSIATNDSNNLISNINSSNGVIDQFNIPNQNSFGNTLTNTSVATTVLNNYQFDSASVRFLAAAAEISSAQQQQTNNLNNTDIQQRQQQILIPTNSINYGGMFCSPTNNNTINIAVSSISNNYNNNLQHYNNTIQDQQCGSGEQLNNEQKNLFDNSSLFNSNLNGNQQQQHFINVEETKQKQQTPCSAVTEEGSITAVSYC</sequence>
<feature type="domain" description="C2H2-type" evidence="9">
    <location>
        <begin position="205"/>
        <end position="232"/>
    </location>
</feature>
<dbReference type="GO" id="GO:0008270">
    <property type="term" value="F:zinc ion binding"/>
    <property type="evidence" value="ECO:0007669"/>
    <property type="project" value="UniProtKB-KW"/>
</dbReference>
<keyword evidence="2" id="KW-0479">Metal-binding</keyword>
<protein>
    <submittedName>
        <fullName evidence="11">C2H2-type domain-containing protein</fullName>
    </submittedName>
</protein>
<dbReference type="PANTHER" id="PTHR24379">
    <property type="entry name" value="KRAB AND ZINC FINGER DOMAIN-CONTAINING"/>
    <property type="match status" value="1"/>
</dbReference>
<dbReference type="InterPro" id="IPR013087">
    <property type="entry name" value="Znf_C2H2_type"/>
</dbReference>
<dbReference type="PANTHER" id="PTHR24379:SF127">
    <property type="entry name" value="BLOODY FINGERS-RELATED"/>
    <property type="match status" value="1"/>
</dbReference>
<evidence type="ECO:0000256" key="8">
    <source>
        <dbReference type="SAM" id="MobiDB-lite"/>
    </source>
</evidence>
<feature type="compositionally biased region" description="Polar residues" evidence="8">
    <location>
        <begin position="119"/>
        <end position="130"/>
    </location>
</feature>
<keyword evidence="4 7" id="KW-0863">Zinc-finger</keyword>
<evidence type="ECO:0000313" key="11">
    <source>
        <dbReference type="WBParaSite" id="MhA1_Contig1798.frz3.fgene1"/>
    </source>
</evidence>